<feature type="region of interest" description="Disordered" evidence="1">
    <location>
        <begin position="1"/>
        <end position="23"/>
    </location>
</feature>
<sequence length="486" mass="52542">MYPESPPSPTPISNLATPQHHPKLDAPWRDPPIIIIHHPPFPSGASVPKSNMTAISSATPTLATTYGAIRTATFTTTIIAPTNTLSVFIYYPTITQSSQFTTVILGSAGSKSAATLPILVLTEVVGVIVSTDGQPLNTATLIQTAPPVLIYSGNGEASKLDLGCAAWGCWSTGQKAGTIIAIVIGIAIIGILIWALCRRRRAWISRGRPKPRTTDVERGMGKRNTPVGAVMSGARLDGAGAKKEERYKMRNIPRSASLTSSTSRTSSPSSVSRRRSRRRSTGATPRQCASPQAESHRVPRASPRSYPTTAPMASSGQISSTQRPFGPQNAQMPPVPPHSSNIRTALRSKSRPQSFYSSDDKAGSTGTKKHRYFPQTSIVRQLGDVIQPKSRAIGVQEWKLCSSDPAPRSSRHVAPQERRPSTGRETQSRGKRAMSASYERTKYSDPEIVDERAARGRSPTEQETPQRRRSTRPAAKRQCRPSSGIP</sequence>
<dbReference type="GeneID" id="43600371"/>
<feature type="transmembrane region" description="Helical" evidence="2">
    <location>
        <begin position="179"/>
        <end position="197"/>
    </location>
</feature>
<evidence type="ECO:0000313" key="4">
    <source>
        <dbReference type="Proteomes" id="UP000254866"/>
    </source>
</evidence>
<feature type="compositionally biased region" description="Low complexity" evidence="1">
    <location>
        <begin position="254"/>
        <end position="271"/>
    </location>
</feature>
<feature type="region of interest" description="Disordered" evidence="1">
    <location>
        <begin position="208"/>
        <end position="375"/>
    </location>
</feature>
<feature type="compositionally biased region" description="Polar residues" evidence="1">
    <location>
        <begin position="305"/>
        <end position="331"/>
    </location>
</feature>
<keyword evidence="2" id="KW-1133">Transmembrane helix</keyword>
<organism evidence="3 4">
    <name type="scientific">Venustampulla echinocandica</name>
    <dbReference type="NCBI Taxonomy" id="2656787"/>
    <lineage>
        <taxon>Eukaryota</taxon>
        <taxon>Fungi</taxon>
        <taxon>Dikarya</taxon>
        <taxon>Ascomycota</taxon>
        <taxon>Pezizomycotina</taxon>
        <taxon>Leotiomycetes</taxon>
        <taxon>Helotiales</taxon>
        <taxon>Pleuroascaceae</taxon>
        <taxon>Venustampulla</taxon>
    </lineage>
</organism>
<name>A0A370TGS4_9HELO</name>
<dbReference type="AlphaFoldDB" id="A0A370TGS4"/>
<comment type="caution">
    <text evidence="3">The sequence shown here is derived from an EMBL/GenBank/DDBJ whole genome shotgun (WGS) entry which is preliminary data.</text>
</comment>
<gene>
    <name evidence="3" type="ORF">BP5553_07522</name>
</gene>
<dbReference type="Proteomes" id="UP000254866">
    <property type="component" value="Unassembled WGS sequence"/>
</dbReference>
<dbReference type="EMBL" id="NPIC01000007">
    <property type="protein sequence ID" value="RDL34394.1"/>
    <property type="molecule type" value="Genomic_DNA"/>
</dbReference>
<feature type="compositionally biased region" description="Basic and acidic residues" evidence="1">
    <location>
        <begin position="439"/>
        <end position="466"/>
    </location>
</feature>
<protein>
    <submittedName>
        <fullName evidence="3">Uncharacterized protein</fullName>
    </submittedName>
</protein>
<dbReference type="OrthoDB" id="3565156at2759"/>
<evidence type="ECO:0000256" key="2">
    <source>
        <dbReference type="SAM" id="Phobius"/>
    </source>
</evidence>
<accession>A0A370TGS4</accession>
<proteinExistence type="predicted"/>
<feature type="region of interest" description="Disordered" evidence="1">
    <location>
        <begin position="399"/>
        <end position="486"/>
    </location>
</feature>
<feature type="compositionally biased region" description="Basic residues" evidence="1">
    <location>
        <begin position="467"/>
        <end position="479"/>
    </location>
</feature>
<evidence type="ECO:0000313" key="3">
    <source>
        <dbReference type="EMBL" id="RDL34394.1"/>
    </source>
</evidence>
<keyword evidence="2" id="KW-0812">Transmembrane</keyword>
<keyword evidence="2" id="KW-0472">Membrane</keyword>
<feature type="compositionally biased region" description="Basic and acidic residues" evidence="1">
    <location>
        <begin position="414"/>
        <end position="428"/>
    </location>
</feature>
<reference evidence="3 4" key="1">
    <citation type="journal article" date="2018" name="IMA Fungus">
        <title>IMA Genome-F 9: Draft genome sequence of Annulohypoxylon stygium, Aspergillus mulundensis, Berkeleyomyces basicola (syn. Thielaviopsis basicola), Ceratocystis smalleyi, two Cercospora beticola strains, Coleophoma cylindrospora, Fusarium fracticaudum, Phialophora cf. hyalina, and Morchella septimelata.</title>
        <authorList>
            <person name="Wingfield B.D."/>
            <person name="Bills G.F."/>
            <person name="Dong Y."/>
            <person name="Huang W."/>
            <person name="Nel W.J."/>
            <person name="Swalarsk-Parry B.S."/>
            <person name="Vaghefi N."/>
            <person name="Wilken P.M."/>
            <person name="An Z."/>
            <person name="de Beer Z.W."/>
            <person name="De Vos L."/>
            <person name="Chen L."/>
            <person name="Duong T.A."/>
            <person name="Gao Y."/>
            <person name="Hammerbacher A."/>
            <person name="Kikkert J.R."/>
            <person name="Li Y."/>
            <person name="Li H."/>
            <person name="Li K."/>
            <person name="Li Q."/>
            <person name="Liu X."/>
            <person name="Ma X."/>
            <person name="Naidoo K."/>
            <person name="Pethybridge S.J."/>
            <person name="Sun J."/>
            <person name="Steenkamp E.T."/>
            <person name="van der Nest M.A."/>
            <person name="van Wyk S."/>
            <person name="Wingfield M.J."/>
            <person name="Xiong C."/>
            <person name="Yue Q."/>
            <person name="Zhang X."/>
        </authorList>
    </citation>
    <scope>NUCLEOTIDE SEQUENCE [LARGE SCALE GENOMIC DNA]</scope>
    <source>
        <strain evidence="3 4">BP 5553</strain>
    </source>
</reference>
<feature type="compositionally biased region" description="Pro residues" evidence="1">
    <location>
        <begin position="1"/>
        <end position="10"/>
    </location>
</feature>
<evidence type="ECO:0000256" key="1">
    <source>
        <dbReference type="SAM" id="MobiDB-lite"/>
    </source>
</evidence>
<feature type="compositionally biased region" description="Polar residues" evidence="1">
    <location>
        <begin position="282"/>
        <end position="293"/>
    </location>
</feature>
<dbReference type="RefSeq" id="XP_031867376.1">
    <property type="nucleotide sequence ID" value="XM_032016145.1"/>
</dbReference>
<keyword evidence="4" id="KW-1185">Reference proteome</keyword>